<evidence type="ECO:0000256" key="3">
    <source>
        <dbReference type="ARBA" id="ARBA00022844"/>
    </source>
</evidence>
<evidence type="ECO:0000256" key="2">
    <source>
        <dbReference type="ARBA" id="ARBA00022562"/>
    </source>
</evidence>
<evidence type="ECO:0000313" key="7">
    <source>
        <dbReference type="Proteomes" id="UP000134173"/>
    </source>
</evidence>
<comment type="subcellular location">
    <subcellularLocation>
        <location evidence="4">Virion</location>
    </subcellularLocation>
    <subcellularLocation>
        <location evidence="4">Host nucleus</location>
    </subcellularLocation>
</comment>
<dbReference type="OrthoDB" id="39327at10239"/>
<comment type="function">
    <text evidence="4">Participates in the assembly of the infectious particles by decorating the outer surface of the capsid shell and thus forming a layer between the capsid and the tegument. Complexes composed of the major capsid protein and small capsomere-interacting protein/SCP assemble together in the host cytoplasm and are translocated to the nucleus, where they accumulate and participate in capsid assembly.</text>
</comment>
<dbReference type="InterPro" id="IPR031385">
    <property type="entry name" value="HV_small_capsid"/>
</dbReference>
<dbReference type="RefSeq" id="YP_007969808.1">
    <property type="nucleotide sequence ID" value="NC_020474.2"/>
</dbReference>
<keyword evidence="2 4" id="KW-1048">Host nucleus</keyword>
<dbReference type="KEGG" id="vg:15486232"/>
<comment type="similarity">
    <text evidence="4">Belongs to the herpesviridae small capsomere-interacting protein family.</text>
</comment>
<evidence type="ECO:0000256" key="4">
    <source>
        <dbReference type="HAMAP-Rule" id="MF_04021"/>
    </source>
</evidence>
<proteinExistence type="inferred from homology"/>
<sequence length="89" mass="10309">MSNNSSAAQTGPAPAGRGQRNAQDRTEEERKLQFLRHFNLDQNNGLLNHEAVIMFKDKYYQRRQPFSASEESGLRLELLRLFSNIRQDT</sequence>
<dbReference type="GO" id="GO:0042025">
    <property type="term" value="C:host cell nucleus"/>
    <property type="evidence" value="ECO:0007669"/>
    <property type="project" value="UniProtKB-SubCell"/>
</dbReference>
<gene>
    <name evidence="6" type="primary">U32</name>
    <name evidence="4" type="synonym">SCP</name>
</gene>
<dbReference type="GO" id="GO:0016032">
    <property type="term" value="P:viral process"/>
    <property type="evidence" value="ECO:0007669"/>
    <property type="project" value="UniProtKB-UniRule"/>
</dbReference>
<comment type="subunit">
    <text evidence="4">Interacts with the major capsid protein/MCP.</text>
</comment>
<protein>
    <recommendedName>
        <fullName evidence="4">Small capsomere-interacting protein</fullName>
    </recommendedName>
</protein>
<evidence type="ECO:0000256" key="5">
    <source>
        <dbReference type="SAM" id="MobiDB-lite"/>
    </source>
</evidence>
<evidence type="ECO:0000256" key="1">
    <source>
        <dbReference type="ARBA" id="ARBA00022561"/>
    </source>
</evidence>
<name>M4JXF3_ELHV1</name>
<organism evidence="6 7">
    <name type="scientific">Elephantid herpesvirus 1</name>
    <name type="common">EIHV-1</name>
    <name type="synonym">Elephant endotheliotropic herpesvirus</name>
    <dbReference type="NCBI Taxonomy" id="146015"/>
    <lineage>
        <taxon>Viruses</taxon>
        <taxon>Duplodnaviria</taxon>
        <taxon>Heunggongvirae</taxon>
        <taxon>Peploviricota</taxon>
        <taxon>Herviviricetes</taxon>
        <taxon>Herpesvirales</taxon>
        <taxon>Orthoherpesviridae</taxon>
        <taxon>Betaherpesvirinae</taxon>
        <taxon>Proboscivirus</taxon>
        <taxon>Proboscivirus elephantidbeta1</taxon>
    </lineage>
</organism>
<dbReference type="GeneID" id="15486232"/>
<keyword evidence="7" id="KW-1185">Reference proteome</keyword>
<dbReference type="Proteomes" id="UP000134173">
    <property type="component" value="Segment"/>
</dbReference>
<organismHost>
    <name type="scientific">Elephantidae</name>
    <name type="common">elephants</name>
    <dbReference type="NCBI Taxonomy" id="9780"/>
</organismHost>
<keyword evidence="3 4" id="KW-0946">Virion</keyword>
<reference evidence="6 7" key="1">
    <citation type="journal article" date="2013" name="J. Virol.">
        <title>Complete Genome Sequences of Elephant Endotheliotropic Herpesviruses 1A and 1B Determined Directly from Fatal Cases.</title>
        <authorList>
            <person name="Wilkie G.S."/>
            <person name="Davison A.J."/>
            <person name="Watson M."/>
            <person name="Kerr K."/>
            <person name="Sanderson S."/>
            <person name="Bouts T."/>
            <person name="Steinbach F."/>
            <person name="Dastjerdi A."/>
        </authorList>
    </citation>
    <scope>NUCLEOTIDE SEQUENCE [LARGE SCALE GENOMIC DNA]</scope>
    <source>
        <strain evidence="6 7">Raman</strain>
    </source>
</reference>
<accession>M4JXF3</accession>
<dbReference type="EMBL" id="KC462165">
    <property type="protein sequence ID" value="AGE10086.1"/>
    <property type="molecule type" value="Genomic_DNA"/>
</dbReference>
<dbReference type="HAMAP" id="MF_04021">
    <property type="entry name" value="HSV_SCP_betahv"/>
    <property type="match status" value="1"/>
</dbReference>
<evidence type="ECO:0000313" key="6">
    <source>
        <dbReference type="EMBL" id="AGE10086.1"/>
    </source>
</evidence>
<keyword evidence="1 4" id="KW-0167">Capsid protein</keyword>
<dbReference type="GO" id="GO:0019028">
    <property type="term" value="C:viral capsid"/>
    <property type="evidence" value="ECO:0007669"/>
    <property type="project" value="UniProtKB-UniRule"/>
</dbReference>
<feature type="region of interest" description="Disordered" evidence="5">
    <location>
        <begin position="1"/>
        <end position="30"/>
    </location>
</feature>